<dbReference type="PANTHER" id="PTHR43390:SF1">
    <property type="entry name" value="CHLOROPLAST PROCESSING PEPTIDASE"/>
    <property type="match status" value="1"/>
</dbReference>
<keyword evidence="6" id="KW-0812">Transmembrane</keyword>
<name>A0ABR7F5P1_9FIRM</name>
<reference evidence="9 10" key="1">
    <citation type="submission" date="2020-08" db="EMBL/GenBank/DDBJ databases">
        <title>Genome public.</title>
        <authorList>
            <person name="Liu C."/>
            <person name="Sun Q."/>
        </authorList>
    </citation>
    <scope>NUCLEOTIDE SEQUENCE [LARGE SCALE GENOMIC DNA]</scope>
    <source>
        <strain evidence="9 10">BX4</strain>
    </source>
</reference>
<dbReference type="InterPro" id="IPR019533">
    <property type="entry name" value="Peptidase_S26"/>
</dbReference>
<evidence type="ECO:0000256" key="4">
    <source>
        <dbReference type="ARBA" id="ARBA00013208"/>
    </source>
</evidence>
<dbReference type="EMBL" id="JACOOZ010000012">
    <property type="protein sequence ID" value="MBC5668933.1"/>
    <property type="molecule type" value="Genomic_DNA"/>
</dbReference>
<dbReference type="CDD" id="cd06530">
    <property type="entry name" value="S26_SPase_I"/>
    <property type="match status" value="1"/>
</dbReference>
<dbReference type="PROSITE" id="PS00760">
    <property type="entry name" value="SPASE_I_2"/>
    <property type="match status" value="1"/>
</dbReference>
<feature type="compositionally biased region" description="Basic and acidic residues" evidence="7">
    <location>
        <begin position="11"/>
        <end position="25"/>
    </location>
</feature>
<feature type="domain" description="Peptidase S26" evidence="8">
    <location>
        <begin position="35"/>
        <end position="203"/>
    </location>
</feature>
<dbReference type="InterPro" id="IPR000223">
    <property type="entry name" value="Pept_S26A_signal_pept_1"/>
</dbReference>
<comment type="catalytic activity">
    <reaction evidence="1 6">
        <text>Cleavage of hydrophobic, N-terminal signal or leader sequences from secreted and periplasmic proteins.</text>
        <dbReference type="EC" id="3.4.21.89"/>
    </reaction>
</comment>
<keyword evidence="5 6" id="KW-0378">Hydrolase</keyword>
<dbReference type="PANTHER" id="PTHR43390">
    <property type="entry name" value="SIGNAL PEPTIDASE I"/>
    <property type="match status" value="1"/>
</dbReference>
<dbReference type="GO" id="GO:0009003">
    <property type="term" value="F:signal peptidase activity"/>
    <property type="evidence" value="ECO:0007669"/>
    <property type="project" value="UniProtKB-EC"/>
</dbReference>
<evidence type="ECO:0000259" key="8">
    <source>
        <dbReference type="Pfam" id="PF10502"/>
    </source>
</evidence>
<keyword evidence="10" id="KW-1185">Reference proteome</keyword>
<evidence type="ECO:0000256" key="5">
    <source>
        <dbReference type="ARBA" id="ARBA00022801"/>
    </source>
</evidence>
<dbReference type="SUPFAM" id="SSF51306">
    <property type="entry name" value="LexA/Signal peptidase"/>
    <property type="match status" value="1"/>
</dbReference>
<dbReference type="Proteomes" id="UP000597877">
    <property type="component" value="Unassembled WGS sequence"/>
</dbReference>
<comment type="similarity">
    <text evidence="3 6">Belongs to the peptidase S26 family.</text>
</comment>
<feature type="region of interest" description="Disordered" evidence="7">
    <location>
        <begin position="1"/>
        <end position="25"/>
    </location>
</feature>
<dbReference type="PRINTS" id="PR00727">
    <property type="entry name" value="LEADERPTASE"/>
</dbReference>
<evidence type="ECO:0000256" key="1">
    <source>
        <dbReference type="ARBA" id="ARBA00000677"/>
    </source>
</evidence>
<dbReference type="EC" id="3.4.21.89" evidence="4 6"/>
<proteinExistence type="inferred from homology"/>
<evidence type="ECO:0000256" key="2">
    <source>
        <dbReference type="ARBA" id="ARBA00004401"/>
    </source>
</evidence>
<dbReference type="InterPro" id="IPR019757">
    <property type="entry name" value="Pept_S26A_signal_pept_1_Lys-AS"/>
</dbReference>
<evidence type="ECO:0000313" key="9">
    <source>
        <dbReference type="EMBL" id="MBC5668933.1"/>
    </source>
</evidence>
<evidence type="ECO:0000256" key="7">
    <source>
        <dbReference type="SAM" id="MobiDB-lite"/>
    </source>
</evidence>
<dbReference type="Gene3D" id="2.10.109.10">
    <property type="entry name" value="Umud Fragment, subunit A"/>
    <property type="match status" value="1"/>
</dbReference>
<keyword evidence="6" id="KW-0645">Protease</keyword>
<dbReference type="Pfam" id="PF10502">
    <property type="entry name" value="Peptidase_S26"/>
    <property type="match status" value="1"/>
</dbReference>
<gene>
    <name evidence="9" type="primary">lepB</name>
    <name evidence="9" type="ORF">H8S00_13270</name>
</gene>
<feature type="transmembrane region" description="Helical" evidence="6">
    <location>
        <begin position="34"/>
        <end position="56"/>
    </location>
</feature>
<accession>A0ABR7F5P1</accession>
<organism evidence="9 10">
    <name type="scientific">Eubacterium segne</name>
    <dbReference type="NCBI Taxonomy" id="2763045"/>
    <lineage>
        <taxon>Bacteria</taxon>
        <taxon>Bacillati</taxon>
        <taxon>Bacillota</taxon>
        <taxon>Clostridia</taxon>
        <taxon>Eubacteriales</taxon>
        <taxon>Eubacteriaceae</taxon>
        <taxon>Eubacterium</taxon>
    </lineage>
</organism>
<protein>
    <recommendedName>
        <fullName evidence="4 6">Signal peptidase I</fullName>
        <ecNumber evidence="4 6">3.4.21.89</ecNumber>
    </recommendedName>
</protein>
<dbReference type="InterPro" id="IPR036286">
    <property type="entry name" value="LexA/Signal_pep-like_sf"/>
</dbReference>
<dbReference type="NCBIfam" id="TIGR02227">
    <property type="entry name" value="sigpep_I_bact"/>
    <property type="match status" value="1"/>
</dbReference>
<keyword evidence="6" id="KW-0472">Membrane</keyword>
<evidence type="ECO:0000313" key="10">
    <source>
        <dbReference type="Proteomes" id="UP000597877"/>
    </source>
</evidence>
<evidence type="ECO:0000256" key="3">
    <source>
        <dbReference type="ARBA" id="ARBA00009370"/>
    </source>
</evidence>
<evidence type="ECO:0000256" key="6">
    <source>
        <dbReference type="RuleBase" id="RU362042"/>
    </source>
</evidence>
<dbReference type="RefSeq" id="WP_118589640.1">
    <property type="nucleotide sequence ID" value="NZ_JACOOZ010000012.1"/>
</dbReference>
<keyword evidence="6" id="KW-1133">Transmembrane helix</keyword>
<sequence>MDDVIVNPADDSVKENGKPRKKQESEPINVKKEIFSWIRIIVVAVVIAFVINNFIIMNANVPTGSMMNTIMKGDRMIGLRTSYWLSDPKRGDIVIFINPDYDENSPKDEKYYVKRVIGLPGEKVTIKDAKIYINDSDKPLDEPYLPEEWVYVNGSDEELTYQVPEGCYFMLGDNRNNSSDARFWNNTYLKRENVIAKAVFKYWPWDHKGLFEKVDYAQ</sequence>
<comment type="caution">
    <text evidence="9">The sequence shown here is derived from an EMBL/GenBank/DDBJ whole genome shotgun (WGS) entry which is preliminary data.</text>
</comment>
<comment type="subcellular location">
    <subcellularLocation>
        <location evidence="2">Cell membrane</location>
        <topology evidence="2">Single-pass type II membrane protein</topology>
    </subcellularLocation>
    <subcellularLocation>
        <location evidence="6">Membrane</location>
        <topology evidence="6">Single-pass type II membrane protein</topology>
    </subcellularLocation>
</comment>